<dbReference type="OrthoDB" id="9802872at2"/>
<comment type="similarity">
    <text evidence="5">Belongs to the class-II pyridoxal-phosphate-dependent aminotransferase family. MalY/PatB cystathionine beta-lyase subfamily.</text>
</comment>
<evidence type="ECO:0000256" key="2">
    <source>
        <dbReference type="ARBA" id="ARBA00012224"/>
    </source>
</evidence>
<dbReference type="NCBIfam" id="TIGR04350">
    <property type="entry name" value="C_S_lyase_PatB"/>
    <property type="match status" value="1"/>
</dbReference>
<dbReference type="InterPro" id="IPR015421">
    <property type="entry name" value="PyrdxlP-dep_Trfase_major"/>
</dbReference>
<dbReference type="InterPro" id="IPR051798">
    <property type="entry name" value="Class-II_PLP-Dep_Aminotrans"/>
</dbReference>
<comment type="cofactor">
    <cofactor evidence="1">
        <name>pyridoxal 5'-phosphate</name>
        <dbReference type="ChEBI" id="CHEBI:597326"/>
    </cofactor>
</comment>
<evidence type="ECO:0000256" key="3">
    <source>
        <dbReference type="ARBA" id="ARBA00022898"/>
    </source>
</evidence>
<dbReference type="PANTHER" id="PTHR43525">
    <property type="entry name" value="PROTEIN MALY"/>
    <property type="match status" value="1"/>
</dbReference>
<dbReference type="Pfam" id="PF00155">
    <property type="entry name" value="Aminotran_1_2"/>
    <property type="match status" value="1"/>
</dbReference>
<organism evidence="8 9">
    <name type="scientific">Thomasclavelia cocleata</name>
    <dbReference type="NCBI Taxonomy" id="69824"/>
    <lineage>
        <taxon>Bacteria</taxon>
        <taxon>Bacillati</taxon>
        <taxon>Bacillota</taxon>
        <taxon>Erysipelotrichia</taxon>
        <taxon>Erysipelotrichales</taxon>
        <taxon>Coprobacillaceae</taxon>
        <taxon>Thomasclavelia</taxon>
    </lineage>
</organism>
<dbReference type="InterPro" id="IPR004839">
    <property type="entry name" value="Aminotransferase_I/II_large"/>
</dbReference>
<gene>
    <name evidence="7" type="primary">patB</name>
    <name evidence="7" type="ORF">IMSAGC017_02291</name>
    <name evidence="8" type="ORF">SAMN04489758_10451</name>
</gene>
<reference evidence="9" key="1">
    <citation type="submission" date="2016-10" db="EMBL/GenBank/DDBJ databases">
        <authorList>
            <person name="Varghese N."/>
            <person name="Submissions S."/>
        </authorList>
    </citation>
    <scope>NUCLEOTIDE SEQUENCE [LARGE SCALE GENOMIC DNA]</scope>
    <source>
        <strain evidence="9">DSM 1551</strain>
    </source>
</reference>
<protein>
    <recommendedName>
        <fullName evidence="2">cysteine-S-conjugate beta-lyase</fullName>
        <ecNumber evidence="2">4.4.1.13</ecNumber>
    </recommendedName>
</protein>
<keyword evidence="4 8" id="KW-0456">Lyase</keyword>
<dbReference type="CDD" id="cd00609">
    <property type="entry name" value="AAT_like"/>
    <property type="match status" value="1"/>
</dbReference>
<evidence type="ECO:0000256" key="4">
    <source>
        <dbReference type="ARBA" id="ARBA00023239"/>
    </source>
</evidence>
<dbReference type="Proteomes" id="UP000490821">
    <property type="component" value="Unassembled WGS sequence"/>
</dbReference>
<dbReference type="Gene3D" id="3.90.1150.10">
    <property type="entry name" value="Aspartate Aminotransferase, domain 1"/>
    <property type="match status" value="1"/>
</dbReference>
<accession>A0A1I0CX30</accession>
<evidence type="ECO:0000313" key="9">
    <source>
        <dbReference type="Proteomes" id="UP000198558"/>
    </source>
</evidence>
<dbReference type="RefSeq" id="WP_092352423.1">
    <property type="nucleotide sequence ID" value="NZ_BLMI01000280.1"/>
</dbReference>
<dbReference type="EMBL" id="BLMI01000280">
    <property type="protein sequence ID" value="GFI42244.1"/>
    <property type="molecule type" value="Genomic_DNA"/>
</dbReference>
<feature type="domain" description="Aminotransferase class I/classII large" evidence="6">
    <location>
        <begin position="33"/>
        <end position="386"/>
    </location>
</feature>
<proteinExistence type="inferred from homology"/>
<reference evidence="7 10" key="3">
    <citation type="journal article" date="2020" name="Microbiome">
        <title>Single-cell genomics of uncultured bacteria reveals dietary fiber responders in the mouse gut microbiota.</title>
        <authorList>
            <person name="Chijiiwa R."/>
            <person name="Hosokawa M."/>
            <person name="Kogawa M."/>
            <person name="Nishikawa Y."/>
            <person name="Ide K."/>
            <person name="Sakanashi C."/>
            <person name="Takahashi K."/>
            <person name="Takeyama H."/>
        </authorList>
    </citation>
    <scope>NUCLEOTIDE SEQUENCE [LARGE SCALE GENOMIC DNA]</scope>
    <source>
        <strain evidence="7">IMSAGC_017</strain>
    </source>
</reference>
<reference evidence="8" key="2">
    <citation type="submission" date="2016-10" db="EMBL/GenBank/DDBJ databases">
        <authorList>
            <person name="de Groot N.N."/>
        </authorList>
    </citation>
    <scope>NUCLEOTIDE SEQUENCE [LARGE SCALE GENOMIC DNA]</scope>
    <source>
        <strain evidence="8">DSM 1551</strain>
    </source>
</reference>
<dbReference type="GO" id="GO:0047804">
    <property type="term" value="F:cysteine-S-conjugate beta-lyase activity"/>
    <property type="evidence" value="ECO:0007669"/>
    <property type="project" value="UniProtKB-EC"/>
</dbReference>
<dbReference type="EMBL" id="FOIN01000004">
    <property type="protein sequence ID" value="SET24426.1"/>
    <property type="molecule type" value="Genomic_DNA"/>
</dbReference>
<dbReference type="InterPro" id="IPR015424">
    <property type="entry name" value="PyrdxlP-dep_Trfase"/>
</dbReference>
<keyword evidence="3" id="KW-0663">Pyridoxal phosphate</keyword>
<dbReference type="AlphaFoldDB" id="A0A1I0CX30"/>
<dbReference type="SUPFAM" id="SSF53383">
    <property type="entry name" value="PLP-dependent transferases"/>
    <property type="match status" value="1"/>
</dbReference>
<dbReference type="InterPro" id="IPR027619">
    <property type="entry name" value="C-S_lyase_PatB-like"/>
</dbReference>
<evidence type="ECO:0000313" key="10">
    <source>
        <dbReference type="Proteomes" id="UP000490821"/>
    </source>
</evidence>
<dbReference type="InterPro" id="IPR015422">
    <property type="entry name" value="PyrdxlP-dep_Trfase_small"/>
</dbReference>
<dbReference type="PANTHER" id="PTHR43525:SF1">
    <property type="entry name" value="PROTEIN MALY"/>
    <property type="match status" value="1"/>
</dbReference>
<dbReference type="GO" id="GO:0030170">
    <property type="term" value="F:pyridoxal phosphate binding"/>
    <property type="evidence" value="ECO:0007669"/>
    <property type="project" value="InterPro"/>
</dbReference>
<evidence type="ECO:0000313" key="7">
    <source>
        <dbReference type="EMBL" id="GFI42244.1"/>
    </source>
</evidence>
<dbReference type="Proteomes" id="UP000198558">
    <property type="component" value="Unassembled WGS sequence"/>
</dbReference>
<dbReference type="Gene3D" id="3.40.640.10">
    <property type="entry name" value="Type I PLP-dependent aspartate aminotransferase-like (Major domain)"/>
    <property type="match status" value="1"/>
</dbReference>
<evidence type="ECO:0000259" key="6">
    <source>
        <dbReference type="Pfam" id="PF00155"/>
    </source>
</evidence>
<name>A0A1I0CX30_9FIRM</name>
<dbReference type="GeneID" id="78287670"/>
<evidence type="ECO:0000256" key="5">
    <source>
        <dbReference type="ARBA" id="ARBA00037974"/>
    </source>
</evidence>
<evidence type="ECO:0000313" key="8">
    <source>
        <dbReference type="EMBL" id="SET24426.1"/>
    </source>
</evidence>
<sequence length="391" mass="45082">MKYDFETIINRNNKGSSKWDIMKKANPNVPNHIVPLSVADVDIPLAPEIKDGLIEFLNNDVVLGYTNPTDKYYQAVKDWMLNRHDYKIEKDWIVISNGIVPALFDSVVAFTNKNEGVIIFTPVYHPFYQAIETNERQIIKCPLINQDTSYTIDFNKFKNLAKDPNNTMLILCNPHNPIGRVWQKEELEKIAKICLDNNLIIVSDEIHQDLIMPGFKHYPIATLNDRVADITITCTAPSKSFNLAGLQGSNIIIKNPLLKDKFILQQEKRSFHSLNTIAYEATILAYNRGVDWLEEFKLLINKNYQILVDFINLNLPKIKVYPLQGTYLTWLDFRSYGYDFKDLEKKMINADLYLDEGYIFGQEGEGFERINIACPTSVLLEALERLKTEFA</sequence>
<dbReference type="EC" id="4.4.1.13" evidence="2"/>
<evidence type="ECO:0000256" key="1">
    <source>
        <dbReference type="ARBA" id="ARBA00001933"/>
    </source>
</evidence>
<keyword evidence="9" id="KW-1185">Reference proteome</keyword>